<dbReference type="SUPFAM" id="SSF141868">
    <property type="entry name" value="EAL domain-like"/>
    <property type="match status" value="1"/>
</dbReference>
<evidence type="ECO:0000259" key="3">
    <source>
        <dbReference type="PROSITE" id="PS50883"/>
    </source>
</evidence>
<gene>
    <name evidence="5" type="ORF">DFO70_1486</name>
</gene>
<dbReference type="PROSITE" id="PS50887">
    <property type="entry name" value="GGDEF"/>
    <property type="match status" value="1"/>
</dbReference>
<dbReference type="InterPro" id="IPR001610">
    <property type="entry name" value="PAC"/>
</dbReference>
<protein>
    <submittedName>
        <fullName evidence="5">PAS domain S-box-containing protein/diguanylate cyclase (GGDEF)-like protein</fullName>
    </submittedName>
</protein>
<dbReference type="SUPFAM" id="SSF55785">
    <property type="entry name" value="PYP-like sensor domain (PAS domain)"/>
    <property type="match status" value="2"/>
</dbReference>
<dbReference type="NCBIfam" id="TIGR00254">
    <property type="entry name" value="GGDEF"/>
    <property type="match status" value="1"/>
</dbReference>
<dbReference type="NCBIfam" id="TIGR00229">
    <property type="entry name" value="sensory_box"/>
    <property type="match status" value="2"/>
</dbReference>
<dbReference type="SUPFAM" id="SSF55073">
    <property type="entry name" value="Nucleotide cyclase"/>
    <property type="match status" value="1"/>
</dbReference>
<dbReference type="CDD" id="cd01949">
    <property type="entry name" value="GGDEF"/>
    <property type="match status" value="1"/>
</dbReference>
<dbReference type="CDD" id="cd01948">
    <property type="entry name" value="EAL"/>
    <property type="match status" value="1"/>
</dbReference>
<name>A0A366JD86_CYTFI</name>
<evidence type="ECO:0000313" key="5">
    <source>
        <dbReference type="EMBL" id="RBP84943.1"/>
    </source>
</evidence>
<dbReference type="SMART" id="SM00086">
    <property type="entry name" value="PAC"/>
    <property type="match status" value="2"/>
</dbReference>
<dbReference type="CDD" id="cd00130">
    <property type="entry name" value="PAS"/>
    <property type="match status" value="2"/>
</dbReference>
<evidence type="ECO:0000259" key="1">
    <source>
        <dbReference type="PROSITE" id="PS50112"/>
    </source>
</evidence>
<dbReference type="Pfam" id="PF13426">
    <property type="entry name" value="PAS_9"/>
    <property type="match status" value="1"/>
</dbReference>
<dbReference type="InterPro" id="IPR043128">
    <property type="entry name" value="Rev_trsase/Diguanyl_cyclase"/>
</dbReference>
<dbReference type="InterPro" id="IPR000700">
    <property type="entry name" value="PAS-assoc_C"/>
</dbReference>
<dbReference type="InterPro" id="IPR000014">
    <property type="entry name" value="PAS"/>
</dbReference>
<dbReference type="SMART" id="SM00052">
    <property type="entry name" value="EAL"/>
    <property type="match status" value="1"/>
</dbReference>
<dbReference type="InterPro" id="IPR035965">
    <property type="entry name" value="PAS-like_dom_sf"/>
</dbReference>
<dbReference type="AlphaFoldDB" id="A0A366JD86"/>
<dbReference type="InterPro" id="IPR013655">
    <property type="entry name" value="PAS_fold_3"/>
</dbReference>
<keyword evidence="6" id="KW-1185">Reference proteome</keyword>
<dbReference type="Gene3D" id="3.20.20.450">
    <property type="entry name" value="EAL domain"/>
    <property type="match status" value="1"/>
</dbReference>
<accession>A0A366JD86</accession>
<dbReference type="PANTHER" id="PTHR44757:SF2">
    <property type="entry name" value="BIOFILM ARCHITECTURE MAINTENANCE PROTEIN MBAA"/>
    <property type="match status" value="1"/>
</dbReference>
<dbReference type="Pfam" id="PF08447">
    <property type="entry name" value="PAS_3"/>
    <property type="match status" value="1"/>
</dbReference>
<feature type="domain" description="PAS" evidence="1">
    <location>
        <begin position="2"/>
        <end position="71"/>
    </location>
</feature>
<dbReference type="PROSITE" id="PS50112">
    <property type="entry name" value="PAS"/>
    <property type="match status" value="2"/>
</dbReference>
<evidence type="ECO:0000259" key="2">
    <source>
        <dbReference type="PROSITE" id="PS50113"/>
    </source>
</evidence>
<dbReference type="EMBL" id="QNSF01000048">
    <property type="protein sequence ID" value="RBP84943.1"/>
    <property type="molecule type" value="Genomic_DNA"/>
</dbReference>
<evidence type="ECO:0000259" key="4">
    <source>
        <dbReference type="PROSITE" id="PS50887"/>
    </source>
</evidence>
<sequence length="685" mass="78773">MGNNSFIALYDNHPDAVFTLDLEGNIINFNKSFKRIFGNEDKECTGNFQEYFDENFQEKSSNFQQEAIKGVAQSYTATLINKNGQPISADVKYIPILNNNQQVTGIFGISKVISDDIQSGKETNIIIKDLEFPEDFKDIFNNLEVWFWSFDLQKNNFLLSSPGIEKITGHTLSELRASYLSIIHPEDKERFFEDHRKVLEGVSLNENYRIFHKNGELRWIKTQLFPAYNSSGNIFRLDVIFTDITEYKKSEEMIKHIAYHDYFTNIPNRRFFSEKVTTLIGSPPTNKKSLGILYMVLGHFKNINSTVGNTTRDKLLQLFAHRISKILDNDSFLARLGSDEFGLIIWNYSEADYPIKLAEKIIEKLKNPFFIDQYEMYISISIGISSFPTDGDTSEELIKNSEEALYRAKVIGKNKFQIYSSFTNLNTNNKIFSLERDLKEAIKTNQFLVYFQPRVDTKTGKIVSAEALIRWAHPDWGLITPKEFIPLAEENGSIIEIEDWVLKQICHYIKEWEQSGTPPVPISLNKSPKVILRNDWTTNILSVLKETNIAPSLLEFEITETALLQTNEIVKRAFDLLQEVGIRVALDDFGTGYSSLTHLKEYPISTIKIDKSFVQNISNHRDNIIIKSIISLAKGLEIRVVAEGVETIEQLTFLKQQMCDEVQGYWFSKPLPKAEFEKLLKKGNT</sequence>
<dbReference type="Pfam" id="PF00563">
    <property type="entry name" value="EAL"/>
    <property type="match status" value="1"/>
</dbReference>
<dbReference type="Proteomes" id="UP000252731">
    <property type="component" value="Unassembled WGS sequence"/>
</dbReference>
<dbReference type="InterPro" id="IPR001633">
    <property type="entry name" value="EAL_dom"/>
</dbReference>
<dbReference type="RefSeq" id="WP_113885858.1">
    <property type="nucleotide sequence ID" value="NZ_QNSF01000048.1"/>
</dbReference>
<reference evidence="5 6" key="1">
    <citation type="submission" date="2018-06" db="EMBL/GenBank/DDBJ databases">
        <title>Freshwater and sediment microbial communities from various areas in North America, analyzing microbe dynamics in response to fracking.</title>
        <authorList>
            <person name="Lamendella R."/>
        </authorList>
    </citation>
    <scope>NUCLEOTIDE SEQUENCE [LARGE SCALE GENOMIC DNA]</scope>
    <source>
        <strain evidence="5 6">14_TX</strain>
    </source>
</reference>
<feature type="domain" description="EAL" evidence="3">
    <location>
        <begin position="431"/>
        <end position="684"/>
    </location>
</feature>
<feature type="domain" description="PAC" evidence="2">
    <location>
        <begin position="204"/>
        <end position="256"/>
    </location>
</feature>
<dbReference type="PROSITE" id="PS50113">
    <property type="entry name" value="PAC"/>
    <property type="match status" value="1"/>
</dbReference>
<organism evidence="5 6">
    <name type="scientific">Cytobacillus firmus</name>
    <name type="common">Bacillus firmus</name>
    <dbReference type="NCBI Taxonomy" id="1399"/>
    <lineage>
        <taxon>Bacteria</taxon>
        <taxon>Bacillati</taxon>
        <taxon>Bacillota</taxon>
        <taxon>Bacilli</taxon>
        <taxon>Bacillales</taxon>
        <taxon>Bacillaceae</taxon>
        <taxon>Cytobacillus</taxon>
    </lineage>
</organism>
<dbReference type="Pfam" id="PF00990">
    <property type="entry name" value="GGDEF"/>
    <property type="match status" value="1"/>
</dbReference>
<dbReference type="SMART" id="SM00267">
    <property type="entry name" value="GGDEF"/>
    <property type="match status" value="1"/>
</dbReference>
<dbReference type="InterPro" id="IPR052155">
    <property type="entry name" value="Biofilm_reg_signaling"/>
</dbReference>
<dbReference type="InterPro" id="IPR000160">
    <property type="entry name" value="GGDEF_dom"/>
</dbReference>
<dbReference type="Gene3D" id="3.30.70.270">
    <property type="match status" value="1"/>
</dbReference>
<dbReference type="PROSITE" id="PS50883">
    <property type="entry name" value="EAL"/>
    <property type="match status" value="1"/>
</dbReference>
<dbReference type="SMART" id="SM00091">
    <property type="entry name" value="PAS"/>
    <property type="match status" value="2"/>
</dbReference>
<feature type="domain" description="PAS" evidence="1">
    <location>
        <begin position="132"/>
        <end position="202"/>
    </location>
</feature>
<dbReference type="InterPro" id="IPR035919">
    <property type="entry name" value="EAL_sf"/>
</dbReference>
<evidence type="ECO:0000313" key="6">
    <source>
        <dbReference type="Proteomes" id="UP000252731"/>
    </source>
</evidence>
<dbReference type="PANTHER" id="PTHR44757">
    <property type="entry name" value="DIGUANYLATE CYCLASE DGCP"/>
    <property type="match status" value="1"/>
</dbReference>
<dbReference type="Gene3D" id="3.30.450.20">
    <property type="entry name" value="PAS domain"/>
    <property type="match status" value="2"/>
</dbReference>
<comment type="caution">
    <text evidence="5">The sequence shown here is derived from an EMBL/GenBank/DDBJ whole genome shotgun (WGS) entry which is preliminary data.</text>
</comment>
<proteinExistence type="predicted"/>
<dbReference type="InterPro" id="IPR029787">
    <property type="entry name" value="Nucleotide_cyclase"/>
</dbReference>
<dbReference type="OrthoDB" id="9759607at2"/>
<feature type="domain" description="GGDEF" evidence="4">
    <location>
        <begin position="288"/>
        <end position="421"/>
    </location>
</feature>